<dbReference type="AlphaFoldDB" id="A0AA38M5D8"/>
<dbReference type="EMBL" id="JALNTZ010000008">
    <property type="protein sequence ID" value="KAJ3644061.1"/>
    <property type="molecule type" value="Genomic_DNA"/>
</dbReference>
<reference evidence="1" key="1">
    <citation type="journal article" date="2023" name="G3 (Bethesda)">
        <title>Whole genome assemblies of Zophobas morio and Tenebrio molitor.</title>
        <authorList>
            <person name="Kaur S."/>
            <person name="Stinson S.A."/>
            <person name="diCenzo G.C."/>
        </authorList>
    </citation>
    <scope>NUCLEOTIDE SEQUENCE</scope>
    <source>
        <strain evidence="1">QUZm001</strain>
    </source>
</reference>
<name>A0AA38M5D8_9CUCU</name>
<proteinExistence type="predicted"/>
<comment type="caution">
    <text evidence="1">The sequence shown here is derived from an EMBL/GenBank/DDBJ whole genome shotgun (WGS) entry which is preliminary data.</text>
</comment>
<gene>
    <name evidence="1" type="ORF">Zmor_026735</name>
</gene>
<dbReference type="Proteomes" id="UP001168821">
    <property type="component" value="Unassembled WGS sequence"/>
</dbReference>
<evidence type="ECO:0000313" key="1">
    <source>
        <dbReference type="EMBL" id="KAJ3644061.1"/>
    </source>
</evidence>
<protein>
    <submittedName>
        <fullName evidence="1">Uncharacterized protein</fullName>
    </submittedName>
</protein>
<accession>A0AA38M5D8</accession>
<organism evidence="1 2">
    <name type="scientific">Zophobas morio</name>
    <dbReference type="NCBI Taxonomy" id="2755281"/>
    <lineage>
        <taxon>Eukaryota</taxon>
        <taxon>Metazoa</taxon>
        <taxon>Ecdysozoa</taxon>
        <taxon>Arthropoda</taxon>
        <taxon>Hexapoda</taxon>
        <taxon>Insecta</taxon>
        <taxon>Pterygota</taxon>
        <taxon>Neoptera</taxon>
        <taxon>Endopterygota</taxon>
        <taxon>Coleoptera</taxon>
        <taxon>Polyphaga</taxon>
        <taxon>Cucujiformia</taxon>
        <taxon>Tenebrionidae</taxon>
        <taxon>Zophobas</taxon>
    </lineage>
</organism>
<keyword evidence="2" id="KW-1185">Reference proteome</keyword>
<evidence type="ECO:0000313" key="2">
    <source>
        <dbReference type="Proteomes" id="UP001168821"/>
    </source>
</evidence>
<sequence>MVTSKYSCVYLLQFELDYELRIRGARVDKGVETNRIVLGNLLRKKASILSLTFLDLDQEINAINTTLISLTTLGFEFEGGPPTDSMVKRVCSRLAHVSCRIERLPIPEDRKEEADTFRDNALSTFNVLEADLFEKIRDPAVADSCPFLRHKNMYLCTNFISTS</sequence>